<evidence type="ECO:0000256" key="10">
    <source>
        <dbReference type="ARBA" id="ARBA00023136"/>
    </source>
</evidence>
<evidence type="ECO:0000313" key="15">
    <source>
        <dbReference type="Proteomes" id="UP000325902"/>
    </source>
</evidence>
<proteinExistence type="inferred from homology"/>
<keyword evidence="5 12" id="KW-0328">Glycosyltransferase</keyword>
<keyword evidence="7 12" id="KW-0812">Transmembrane</keyword>
<comment type="similarity">
    <text evidence="3">Belongs to the glycosyltransferase 22 family. PIGB subfamily.</text>
</comment>
<name>A0A5N5DCT2_9PEZI</name>
<dbReference type="PANTHER" id="PTHR22760">
    <property type="entry name" value="GLYCOSYLTRANSFERASE"/>
    <property type="match status" value="1"/>
</dbReference>
<feature type="compositionally biased region" description="Basic and acidic residues" evidence="13">
    <location>
        <begin position="38"/>
        <end position="53"/>
    </location>
</feature>
<dbReference type="GO" id="GO:0005789">
    <property type="term" value="C:endoplasmic reticulum membrane"/>
    <property type="evidence" value="ECO:0007669"/>
    <property type="project" value="UniProtKB-SubCell"/>
</dbReference>
<evidence type="ECO:0000256" key="3">
    <source>
        <dbReference type="ARBA" id="ARBA00006065"/>
    </source>
</evidence>
<comment type="caution">
    <text evidence="12">Lacks conserved residue(s) required for the propagation of feature annotation.</text>
</comment>
<dbReference type="GO" id="GO:0006506">
    <property type="term" value="P:GPI anchor biosynthetic process"/>
    <property type="evidence" value="ECO:0007669"/>
    <property type="project" value="UniProtKB-UniPathway"/>
</dbReference>
<feature type="transmembrane region" description="Helical" evidence="12">
    <location>
        <begin position="397"/>
        <end position="416"/>
    </location>
</feature>
<gene>
    <name evidence="14" type="primary">gpi10</name>
    <name evidence="14" type="ORF">DBV05_g6497</name>
</gene>
<evidence type="ECO:0000256" key="6">
    <source>
        <dbReference type="ARBA" id="ARBA00022679"/>
    </source>
</evidence>
<evidence type="ECO:0000256" key="2">
    <source>
        <dbReference type="ARBA" id="ARBA00004687"/>
    </source>
</evidence>
<sequence length="670" mass="74136">MYAGRPVCSLAYQHQHPSPGRPAMLPSTFHLSTAMPRHAEAEHGAAHADERRGAPAPGGGSSVQRPEQGKTETPIFLLLLGLRILNALTTQTFFQPDEFFQSLEPAWQMAFGEQSGAWITWEWKNQLRSSLHPALFAGLFAGVSAISGICSVPLALRAELLIAAPKITQAALAASTDYFTWRLAERAFGAQSSAAWASLALTACSPWQWFCSTRTLSNCLETTLTAAALVWWPWQWPLTSCSSSTAAPASVQKDVARRPISAHSGEIFHLRLSLLAAALACVLRPTNALIWICISAPTLWQASTRERLALVKWAVLCGCGVLTLSILADRCYYGLWTFPPLRFVHFNIAKSLAVFYGTNRPDYYLTEGLPLLLTTALPFAVYGFQQAIRGHGRSSPLLSYLALTCVAMVGALSLIAHKEVRFIYPLLPMLHVLAAQPTSSFFHPLTPCKKAVLGILLTINVLVAGYASQVHQRGVIEVLHMLRHHHERRALGGETTVGFLMPCHSTPWRSHLVYPEIKAWALTCEPPIDVPLDRRASYLDEADEFYINPGPVAWLGQHMESVGTIRSKGHVSKDKDEGKMQTKRPWPTYLVFFQQLEGTLVDFLQETKYKECWRGFNSHVHDDSRRKGDVIVWCLDDDGSDATRGHAERPGLADKKRISSGQWGMGKLRG</sequence>
<evidence type="ECO:0000256" key="9">
    <source>
        <dbReference type="ARBA" id="ARBA00022989"/>
    </source>
</evidence>
<dbReference type="PANTHER" id="PTHR22760:SF4">
    <property type="entry name" value="GPI MANNOSYLTRANSFERASE 3"/>
    <property type="match status" value="1"/>
</dbReference>
<feature type="transmembrane region" description="Helical" evidence="12">
    <location>
        <begin position="310"/>
        <end position="328"/>
    </location>
</feature>
<evidence type="ECO:0000313" key="14">
    <source>
        <dbReference type="EMBL" id="KAB2574884.1"/>
    </source>
</evidence>
<comment type="pathway">
    <text evidence="2">Glycolipid biosynthesis; glycosylphosphatidylinositol-anchor biosynthesis.</text>
</comment>
<keyword evidence="9 12" id="KW-1133">Transmembrane helix</keyword>
<accession>A0A5N5DCT2</accession>
<dbReference type="Proteomes" id="UP000325902">
    <property type="component" value="Unassembled WGS sequence"/>
</dbReference>
<dbReference type="Pfam" id="PF03901">
    <property type="entry name" value="Glyco_transf_22"/>
    <property type="match status" value="1"/>
</dbReference>
<evidence type="ECO:0000256" key="11">
    <source>
        <dbReference type="ARBA" id="ARBA00024708"/>
    </source>
</evidence>
<dbReference type="InterPro" id="IPR005599">
    <property type="entry name" value="GPI_mannosylTrfase"/>
</dbReference>
<feature type="transmembrane region" description="Helical" evidence="12">
    <location>
        <begin position="363"/>
        <end position="385"/>
    </location>
</feature>
<feature type="region of interest" description="Disordered" evidence="13">
    <location>
        <begin position="38"/>
        <end position="68"/>
    </location>
</feature>
<dbReference type="OrthoDB" id="416834at2759"/>
<reference evidence="14 15" key="1">
    <citation type="journal article" date="2019" name="Sci. Rep.">
        <title>A multi-omics analysis of the grapevine pathogen Lasiodiplodia theobromae reveals that temperature affects the expression of virulence- and pathogenicity-related genes.</title>
        <authorList>
            <person name="Felix C."/>
            <person name="Meneses R."/>
            <person name="Goncalves M.F.M."/>
            <person name="Tilleman L."/>
            <person name="Duarte A.S."/>
            <person name="Jorrin-Novo J.V."/>
            <person name="Van de Peer Y."/>
            <person name="Deforce D."/>
            <person name="Van Nieuwerburgh F."/>
            <person name="Esteves A.C."/>
            <person name="Alves A."/>
        </authorList>
    </citation>
    <scope>NUCLEOTIDE SEQUENCE [LARGE SCALE GENOMIC DNA]</scope>
    <source>
        <strain evidence="14 15">LA-SOL3</strain>
    </source>
</reference>
<evidence type="ECO:0000256" key="1">
    <source>
        <dbReference type="ARBA" id="ARBA00004477"/>
    </source>
</evidence>
<dbReference type="AlphaFoldDB" id="A0A5N5DCT2"/>
<keyword evidence="6 14" id="KW-0808">Transferase</keyword>
<evidence type="ECO:0000256" key="5">
    <source>
        <dbReference type="ARBA" id="ARBA00022676"/>
    </source>
</evidence>
<protein>
    <recommendedName>
        <fullName evidence="12">Mannosyltransferase</fullName>
        <ecNumber evidence="12">2.4.1.-</ecNumber>
    </recommendedName>
</protein>
<organism evidence="14 15">
    <name type="scientific">Lasiodiplodia theobromae</name>
    <dbReference type="NCBI Taxonomy" id="45133"/>
    <lineage>
        <taxon>Eukaryota</taxon>
        <taxon>Fungi</taxon>
        <taxon>Dikarya</taxon>
        <taxon>Ascomycota</taxon>
        <taxon>Pezizomycotina</taxon>
        <taxon>Dothideomycetes</taxon>
        <taxon>Dothideomycetes incertae sedis</taxon>
        <taxon>Botryosphaeriales</taxon>
        <taxon>Botryosphaeriaceae</taxon>
        <taxon>Lasiodiplodia</taxon>
    </lineage>
</organism>
<evidence type="ECO:0000256" key="13">
    <source>
        <dbReference type="SAM" id="MobiDB-lite"/>
    </source>
</evidence>
<dbReference type="EC" id="2.4.1.-" evidence="12"/>
<dbReference type="UniPathway" id="UPA00196"/>
<evidence type="ECO:0000256" key="8">
    <source>
        <dbReference type="ARBA" id="ARBA00022824"/>
    </source>
</evidence>
<evidence type="ECO:0000256" key="4">
    <source>
        <dbReference type="ARBA" id="ARBA00022502"/>
    </source>
</evidence>
<comment type="function">
    <text evidence="11">Mannosyltransferase involved in glycosylphosphatidylinositol-anchor biosynthesis. Transfers the third mannose to Man2-GlcN-acyl-PI during GPI precursor assembly.</text>
</comment>
<dbReference type="EMBL" id="VCHE01000038">
    <property type="protein sequence ID" value="KAB2574884.1"/>
    <property type="molecule type" value="Genomic_DNA"/>
</dbReference>
<dbReference type="GO" id="GO:0000026">
    <property type="term" value="F:alpha-1,2-mannosyltransferase activity"/>
    <property type="evidence" value="ECO:0007669"/>
    <property type="project" value="TreeGrafter"/>
</dbReference>
<keyword evidence="15" id="KW-1185">Reference proteome</keyword>
<evidence type="ECO:0000256" key="12">
    <source>
        <dbReference type="RuleBase" id="RU363075"/>
    </source>
</evidence>
<keyword evidence="10 12" id="KW-0472">Membrane</keyword>
<evidence type="ECO:0000256" key="7">
    <source>
        <dbReference type="ARBA" id="ARBA00022692"/>
    </source>
</evidence>
<keyword evidence="8 12" id="KW-0256">Endoplasmic reticulum</keyword>
<feature type="transmembrane region" description="Helical" evidence="12">
    <location>
        <begin position="134"/>
        <end position="156"/>
    </location>
</feature>
<comment type="subcellular location">
    <subcellularLocation>
        <location evidence="1 12">Endoplasmic reticulum membrane</location>
        <topology evidence="1 12">Multi-pass membrane protein</topology>
    </subcellularLocation>
</comment>
<keyword evidence="4" id="KW-0337">GPI-anchor biosynthesis</keyword>
<comment type="caution">
    <text evidence="14">The sequence shown here is derived from an EMBL/GenBank/DDBJ whole genome shotgun (WGS) entry which is preliminary data.</text>
</comment>